<evidence type="ECO:0000313" key="1">
    <source>
        <dbReference type="EMBL" id="QHS83638.1"/>
    </source>
</evidence>
<proteinExistence type="predicted"/>
<organism evidence="1">
    <name type="scientific">viral metagenome</name>
    <dbReference type="NCBI Taxonomy" id="1070528"/>
    <lineage>
        <taxon>unclassified sequences</taxon>
        <taxon>metagenomes</taxon>
        <taxon>organismal metagenomes</taxon>
    </lineage>
</organism>
<protein>
    <submittedName>
        <fullName evidence="1">Uncharacterized protein</fullName>
    </submittedName>
</protein>
<name>A0A6C0AV58_9ZZZZ</name>
<accession>A0A6C0AV58</accession>
<reference evidence="1" key="1">
    <citation type="journal article" date="2020" name="Nature">
        <title>Giant virus diversity and host interactions through global metagenomics.</title>
        <authorList>
            <person name="Schulz F."/>
            <person name="Roux S."/>
            <person name="Paez-Espino D."/>
            <person name="Jungbluth S."/>
            <person name="Walsh D.A."/>
            <person name="Denef V.J."/>
            <person name="McMahon K.D."/>
            <person name="Konstantinidis K.T."/>
            <person name="Eloe-Fadrosh E.A."/>
            <person name="Kyrpides N.C."/>
            <person name="Woyke T."/>
        </authorList>
    </citation>
    <scope>NUCLEOTIDE SEQUENCE</scope>
    <source>
        <strain evidence="1">GVMAG-S-ERX555961-36</strain>
    </source>
</reference>
<dbReference type="EMBL" id="MN738761">
    <property type="protein sequence ID" value="QHS83638.1"/>
    <property type="molecule type" value="Genomic_DNA"/>
</dbReference>
<sequence length="196" mass="23037">MNWIFKYLLFSTLIFTNSLNIPTKVFIKLELKHMTPILNALSTYTTAKFARANSTTKEMFASYCQNLREAQYYMNTKPDKLVYIGWIPLMDDRRMIKFRDFKRKPRINDNTGVPFRKVPTYFIFIEPELNNTLKIQKIFNNPTLDIDIDVSQLKNDLLSMANDINATLDLEPLKSYDNGRWFLILSESSIFECNTS</sequence>
<dbReference type="AlphaFoldDB" id="A0A6C0AV58"/>